<feature type="compositionally biased region" description="Basic and acidic residues" evidence="1">
    <location>
        <begin position="231"/>
        <end position="243"/>
    </location>
</feature>
<dbReference type="AlphaFoldDB" id="A0A6G0X056"/>
<accession>A0A6G0X056</accession>
<dbReference type="VEuPathDB" id="FungiDB:AeMF1_017744"/>
<reference evidence="2 3" key="1">
    <citation type="submission" date="2019-07" db="EMBL/GenBank/DDBJ databases">
        <title>Genomics analysis of Aphanomyces spp. identifies a new class of oomycete effector associated with host adaptation.</title>
        <authorList>
            <person name="Gaulin E."/>
        </authorList>
    </citation>
    <scope>NUCLEOTIDE SEQUENCE [LARGE SCALE GENOMIC DNA]</scope>
    <source>
        <strain evidence="2 3">ATCC 201684</strain>
    </source>
</reference>
<organism evidence="2 3">
    <name type="scientific">Aphanomyces euteiches</name>
    <dbReference type="NCBI Taxonomy" id="100861"/>
    <lineage>
        <taxon>Eukaryota</taxon>
        <taxon>Sar</taxon>
        <taxon>Stramenopiles</taxon>
        <taxon>Oomycota</taxon>
        <taxon>Saprolegniomycetes</taxon>
        <taxon>Saprolegniales</taxon>
        <taxon>Verrucalvaceae</taxon>
        <taxon>Aphanomyces</taxon>
    </lineage>
</organism>
<keyword evidence="3" id="KW-1185">Reference proteome</keyword>
<evidence type="ECO:0000313" key="2">
    <source>
        <dbReference type="EMBL" id="KAF0733247.1"/>
    </source>
</evidence>
<sequence>MTYAVDVCTATTAAFPQVPEVDDEDDVVEDVQRPTQSTLNQLLAQFDLMALLVSPRKAAPDPLVQTKVRFSFIENRYGTRSTQPRRTTKQTLNRLANPIHGFTSTLNALPPEVRKKRQQTDALPPLLPVKLPPIRHKPPRPKDFFDRLSKPIHVRDKIQRPTKTNAKPVKKKPAAASNQAKRPPLNKPTKKSTASSNGGGGGGFFLTQMDHIKPKKKPPRKPLKSNKVVPQRRDDRRKAAANV</sequence>
<feature type="compositionally biased region" description="Basic and acidic residues" evidence="1">
    <location>
        <begin position="140"/>
        <end position="159"/>
    </location>
</feature>
<feature type="compositionally biased region" description="Basic residues" evidence="1">
    <location>
        <begin position="213"/>
        <end position="224"/>
    </location>
</feature>
<feature type="region of interest" description="Disordered" evidence="1">
    <location>
        <begin position="103"/>
        <end position="243"/>
    </location>
</feature>
<protein>
    <submittedName>
        <fullName evidence="2">Uncharacterized protein</fullName>
    </submittedName>
</protein>
<comment type="caution">
    <text evidence="2">The sequence shown here is derived from an EMBL/GenBank/DDBJ whole genome shotgun (WGS) entry which is preliminary data.</text>
</comment>
<evidence type="ECO:0000313" key="3">
    <source>
        <dbReference type="Proteomes" id="UP000481153"/>
    </source>
</evidence>
<dbReference type="EMBL" id="VJMJ01000124">
    <property type="protein sequence ID" value="KAF0733247.1"/>
    <property type="molecule type" value="Genomic_DNA"/>
</dbReference>
<dbReference type="Proteomes" id="UP000481153">
    <property type="component" value="Unassembled WGS sequence"/>
</dbReference>
<evidence type="ECO:0000256" key="1">
    <source>
        <dbReference type="SAM" id="MobiDB-lite"/>
    </source>
</evidence>
<proteinExistence type="predicted"/>
<name>A0A6G0X056_9STRA</name>
<gene>
    <name evidence="2" type="ORF">Ae201684_009811</name>
</gene>